<name>A0ABT3NC78_9BACT</name>
<evidence type="ECO:0000313" key="2">
    <source>
        <dbReference type="EMBL" id="MCW7755058.1"/>
    </source>
</evidence>
<dbReference type="EMBL" id="JAPFPW010000020">
    <property type="protein sequence ID" value="MCW7755058.1"/>
    <property type="molecule type" value="Genomic_DNA"/>
</dbReference>
<dbReference type="PROSITE" id="PS50801">
    <property type="entry name" value="STAS"/>
    <property type="match status" value="1"/>
</dbReference>
<accession>A0ABT3NC78</accession>
<dbReference type="Gene3D" id="3.30.750.24">
    <property type="entry name" value="STAS domain"/>
    <property type="match status" value="1"/>
</dbReference>
<feature type="domain" description="STAS" evidence="1">
    <location>
        <begin position="24"/>
        <end position="103"/>
    </location>
</feature>
<evidence type="ECO:0000313" key="3">
    <source>
        <dbReference type="Proteomes" id="UP001209681"/>
    </source>
</evidence>
<sequence>MSQIVKEQDRTIVIPGVDIVASMANDFRTELQNLIQDSSGDIELDLAGVEMVDSVGIGVIIATHNSLTRQNRRLKVVNVARDIYSLFSTMRLDRHFSVEPLAS</sequence>
<gene>
    <name evidence="2" type="ORF">OOT00_13785</name>
</gene>
<dbReference type="InterPro" id="IPR002645">
    <property type="entry name" value="STAS_dom"/>
</dbReference>
<dbReference type="RefSeq" id="WP_265425973.1">
    <property type="nucleotide sequence ID" value="NZ_JAPFPW010000020.1"/>
</dbReference>
<comment type="caution">
    <text evidence="2">The sequence shown here is derived from an EMBL/GenBank/DDBJ whole genome shotgun (WGS) entry which is preliminary data.</text>
</comment>
<proteinExistence type="predicted"/>
<dbReference type="Proteomes" id="UP001209681">
    <property type="component" value="Unassembled WGS sequence"/>
</dbReference>
<organism evidence="2 3">
    <name type="scientific">Desulfobotulus pelophilus</name>
    <dbReference type="NCBI Taxonomy" id="2823377"/>
    <lineage>
        <taxon>Bacteria</taxon>
        <taxon>Pseudomonadati</taxon>
        <taxon>Thermodesulfobacteriota</taxon>
        <taxon>Desulfobacteria</taxon>
        <taxon>Desulfobacterales</taxon>
        <taxon>Desulfobacteraceae</taxon>
        <taxon>Desulfobotulus</taxon>
    </lineage>
</organism>
<protein>
    <submittedName>
        <fullName evidence="2">STAS domain-containing protein</fullName>
    </submittedName>
</protein>
<dbReference type="PANTHER" id="PTHR33495">
    <property type="entry name" value="ANTI-SIGMA FACTOR ANTAGONIST TM_1081-RELATED-RELATED"/>
    <property type="match status" value="1"/>
</dbReference>
<dbReference type="CDD" id="cd07043">
    <property type="entry name" value="STAS_anti-anti-sigma_factors"/>
    <property type="match status" value="1"/>
</dbReference>
<dbReference type="Pfam" id="PF01740">
    <property type="entry name" value="STAS"/>
    <property type="match status" value="1"/>
</dbReference>
<reference evidence="2 3" key="1">
    <citation type="submission" date="2022-11" db="EMBL/GenBank/DDBJ databases">
        <title>Desulfobotulus tamanensis H1 sp. nov. - anaerobic, alkaliphilic, sulphate reducing bacterium isolated from terrestrial mud volcano.</title>
        <authorList>
            <person name="Frolova A."/>
            <person name="Merkel A.Y."/>
            <person name="Slobodkin A.I."/>
        </authorList>
    </citation>
    <scope>NUCLEOTIDE SEQUENCE [LARGE SCALE GENOMIC DNA]</scope>
    <source>
        <strain evidence="2 3">H1</strain>
    </source>
</reference>
<dbReference type="PANTHER" id="PTHR33495:SF2">
    <property type="entry name" value="ANTI-SIGMA FACTOR ANTAGONIST TM_1081-RELATED"/>
    <property type="match status" value="1"/>
</dbReference>
<dbReference type="SUPFAM" id="SSF52091">
    <property type="entry name" value="SpoIIaa-like"/>
    <property type="match status" value="1"/>
</dbReference>
<dbReference type="InterPro" id="IPR036513">
    <property type="entry name" value="STAS_dom_sf"/>
</dbReference>
<keyword evidence="3" id="KW-1185">Reference proteome</keyword>
<evidence type="ECO:0000259" key="1">
    <source>
        <dbReference type="PROSITE" id="PS50801"/>
    </source>
</evidence>